<comment type="caution">
    <text evidence="2">The sequence shown here is derived from an EMBL/GenBank/DDBJ whole genome shotgun (WGS) entry which is preliminary data.</text>
</comment>
<accession>A0ABR4PM76</accession>
<dbReference type="InterPro" id="IPR005545">
    <property type="entry name" value="YCII"/>
</dbReference>
<dbReference type="Pfam" id="PF03795">
    <property type="entry name" value="YCII"/>
    <property type="match status" value="1"/>
</dbReference>
<dbReference type="Gene3D" id="3.30.70.1060">
    <property type="entry name" value="Dimeric alpha+beta barrel"/>
    <property type="match status" value="1"/>
</dbReference>
<dbReference type="PANTHER" id="PTHR33606">
    <property type="entry name" value="PROTEIN YCII"/>
    <property type="match status" value="1"/>
</dbReference>
<name>A0ABR4PM76_9HELO</name>
<reference evidence="2 3" key="1">
    <citation type="submission" date="2024-06" db="EMBL/GenBank/DDBJ databases">
        <title>Complete genome of Phlyctema vagabunda strain 19-DSS-EL-015.</title>
        <authorList>
            <person name="Fiorenzani C."/>
        </authorList>
    </citation>
    <scope>NUCLEOTIDE SEQUENCE [LARGE SCALE GENOMIC DNA]</scope>
    <source>
        <strain evidence="2 3">19-DSS-EL-015</strain>
    </source>
</reference>
<dbReference type="InterPro" id="IPR011008">
    <property type="entry name" value="Dimeric_a/b-barrel"/>
</dbReference>
<evidence type="ECO:0000313" key="3">
    <source>
        <dbReference type="Proteomes" id="UP001629113"/>
    </source>
</evidence>
<evidence type="ECO:0000313" key="2">
    <source>
        <dbReference type="EMBL" id="KAL3424441.1"/>
    </source>
</evidence>
<dbReference type="Proteomes" id="UP001629113">
    <property type="component" value="Unassembled WGS sequence"/>
</dbReference>
<dbReference type="EMBL" id="JBFCZG010000003">
    <property type="protein sequence ID" value="KAL3424441.1"/>
    <property type="molecule type" value="Genomic_DNA"/>
</dbReference>
<proteinExistence type="predicted"/>
<dbReference type="PANTHER" id="PTHR33606:SF3">
    <property type="entry name" value="PROTEIN YCII"/>
    <property type="match status" value="1"/>
</dbReference>
<evidence type="ECO:0000259" key="1">
    <source>
        <dbReference type="Pfam" id="PF03795"/>
    </source>
</evidence>
<dbReference type="SUPFAM" id="SSF54909">
    <property type="entry name" value="Dimeric alpha+beta barrel"/>
    <property type="match status" value="1"/>
</dbReference>
<gene>
    <name evidence="2" type="ORF">PVAG01_03722</name>
</gene>
<sequence>MAMPPTIPSGKFEWLVILPDHEGVLDHRMKVRPAHFEGLGPVIESGLMKMGGALLEEVPKEGEAMKINGSALVAVAANREEVLEIIKRDTYTKEGIWDMSKVQIYPFKAAFYKP</sequence>
<dbReference type="InterPro" id="IPR051807">
    <property type="entry name" value="Sec-metab_biosynth-assoc"/>
</dbReference>
<organism evidence="2 3">
    <name type="scientific">Phlyctema vagabunda</name>
    <dbReference type="NCBI Taxonomy" id="108571"/>
    <lineage>
        <taxon>Eukaryota</taxon>
        <taxon>Fungi</taxon>
        <taxon>Dikarya</taxon>
        <taxon>Ascomycota</taxon>
        <taxon>Pezizomycotina</taxon>
        <taxon>Leotiomycetes</taxon>
        <taxon>Helotiales</taxon>
        <taxon>Dermateaceae</taxon>
        <taxon>Phlyctema</taxon>
    </lineage>
</organism>
<protein>
    <recommendedName>
        <fullName evidence="1">YCII-related domain-containing protein</fullName>
    </recommendedName>
</protein>
<keyword evidence="3" id="KW-1185">Reference proteome</keyword>
<feature type="domain" description="YCII-related" evidence="1">
    <location>
        <begin position="14"/>
        <end position="107"/>
    </location>
</feature>